<proteinExistence type="predicted"/>
<reference evidence="3" key="1">
    <citation type="journal article" date="2021" name="Front. Microbiol.">
        <title>Genomic Analysis of the 1-Aminocyclopropane-1-Carboxylate Deaminase-Producing Pseudomonas thivervalensis SC5 Reveals Its Multifaceted Roles in Soil and in Beneficial Interactions With Plants.</title>
        <authorList>
            <person name="Nascimento F.X."/>
            <person name="Uron P."/>
            <person name="Glick B.R."/>
            <person name="Giachini A."/>
            <person name="Rossi M.J."/>
        </authorList>
    </citation>
    <scope>NUCLEOTIDE SEQUENCE [LARGE SCALE GENOMIC DNA]</scope>
    <source>
        <strain evidence="3">PLM3</strain>
    </source>
</reference>
<gene>
    <name evidence="2" type="ORF">CEQ51_18100</name>
</gene>
<evidence type="ECO:0000313" key="3">
    <source>
        <dbReference type="Proteomes" id="UP000251666"/>
    </source>
</evidence>
<organism evidence="2 3">
    <name type="scientific">Pseudomonas thivervalensis</name>
    <dbReference type="NCBI Taxonomy" id="86265"/>
    <lineage>
        <taxon>Bacteria</taxon>
        <taxon>Pseudomonadati</taxon>
        <taxon>Pseudomonadota</taxon>
        <taxon>Gammaproteobacteria</taxon>
        <taxon>Pseudomonadales</taxon>
        <taxon>Pseudomonadaceae</taxon>
        <taxon>Pseudomonas</taxon>
    </lineage>
</organism>
<keyword evidence="3" id="KW-1185">Reference proteome</keyword>
<dbReference type="KEGG" id="pthv:CE140_17545"/>
<dbReference type="SMART" id="SM00318">
    <property type="entry name" value="SNc"/>
    <property type="match status" value="1"/>
</dbReference>
<dbReference type="SUPFAM" id="SSF50199">
    <property type="entry name" value="Staphylococcal nuclease"/>
    <property type="match status" value="1"/>
</dbReference>
<dbReference type="InterPro" id="IPR016071">
    <property type="entry name" value="Staphylococal_nuclease_OB-fold"/>
</dbReference>
<protein>
    <submittedName>
        <fullName evidence="2">Nuclease</fullName>
    </submittedName>
</protein>
<dbReference type="EMBL" id="CP022202">
    <property type="protein sequence ID" value="AXA61912.1"/>
    <property type="molecule type" value="Genomic_DNA"/>
</dbReference>
<evidence type="ECO:0000259" key="1">
    <source>
        <dbReference type="PROSITE" id="PS50830"/>
    </source>
</evidence>
<accession>A0A2Z4ZVL8</accession>
<dbReference type="Proteomes" id="UP000251666">
    <property type="component" value="Chromosome"/>
</dbReference>
<dbReference type="AlphaFoldDB" id="A0A2Z4ZVL8"/>
<dbReference type="InterPro" id="IPR035437">
    <property type="entry name" value="SNase_OB-fold_sf"/>
</dbReference>
<name>A0A2Z4ZVL8_9PSED</name>
<sequence length="270" mass="29455">MDGRLDCSRLIKKASLAGAFFVSAIWLCGAQASCPSPGNLPQVAVQRVVDGDTLYLEGGRRIRMIGLNSPELGKRGRADEPFAVAARQRLEALVVASGGRVGVLPGKDDRDDYGRTLAHVYNAQGENLEERLIAEGLGFLVAVAPNVELVSCQQMAERHARQARVGLWKKSPVVRVEQINAPGFVLASGRVESVRRNRGGIWIELQGPVVLHIAPNLQRRFDASALDRLKGRKIEARGWVVDRARRGDSKAGQARWMLPLTDPAMLEAVL</sequence>
<dbReference type="Gene3D" id="2.40.50.90">
    <property type="match status" value="1"/>
</dbReference>
<dbReference type="PROSITE" id="PS50830">
    <property type="entry name" value="TNASE_3"/>
    <property type="match status" value="1"/>
</dbReference>
<dbReference type="Pfam" id="PF00565">
    <property type="entry name" value="SNase"/>
    <property type="match status" value="1"/>
</dbReference>
<feature type="domain" description="TNase-like" evidence="1">
    <location>
        <begin position="39"/>
        <end position="170"/>
    </location>
</feature>
<dbReference type="RefSeq" id="WP_208665330.1">
    <property type="nucleotide sequence ID" value="NZ_CP022201.1"/>
</dbReference>
<evidence type="ECO:0000313" key="2">
    <source>
        <dbReference type="EMBL" id="AXA61912.1"/>
    </source>
</evidence>